<evidence type="ECO:0008006" key="3">
    <source>
        <dbReference type="Google" id="ProtNLM"/>
    </source>
</evidence>
<reference evidence="1" key="1">
    <citation type="submission" date="2021-06" db="EMBL/GenBank/DDBJ databases">
        <authorList>
            <person name="Arsene-Ploetze F."/>
        </authorList>
    </citation>
    <scope>NUCLEOTIDE SEQUENCE</scope>
    <source>
        <strain evidence="1">SBRY1</strain>
    </source>
</reference>
<comment type="caution">
    <text evidence="1">The sequence shown here is derived from an EMBL/GenBank/DDBJ whole genome shotgun (WGS) entry which is preliminary data.</text>
</comment>
<gene>
    <name evidence="1" type="ORF">SBRY_60483</name>
</gene>
<accession>A0A9W4H6N2</accession>
<name>A0A9W4H6N2_9ACTN</name>
<dbReference type="EMBL" id="CAJVAX010000020">
    <property type="protein sequence ID" value="CAG7654463.1"/>
    <property type="molecule type" value="Genomic_DNA"/>
</dbReference>
<dbReference type="Proteomes" id="UP001153328">
    <property type="component" value="Unassembled WGS sequence"/>
</dbReference>
<sequence>MASAQDALARITADALLAAWPEGESDTDLAQALRSNTEALTRVAESALYQSGAHAVLLRTARSLGEAGQIAEAVAYFERVAEVTGVRSGADHADVIRSFRERLADWRAKARKADRS</sequence>
<proteinExistence type="predicted"/>
<protein>
    <recommendedName>
        <fullName evidence="3">Tetratricopeptide repeat protein</fullName>
    </recommendedName>
</protein>
<dbReference type="AlphaFoldDB" id="A0A9W4H6N2"/>
<dbReference type="RefSeq" id="WP_205044772.1">
    <property type="nucleotide sequence ID" value="NZ_CAJVAX010000020.1"/>
</dbReference>
<keyword evidence="2" id="KW-1185">Reference proteome</keyword>
<evidence type="ECO:0000313" key="1">
    <source>
        <dbReference type="EMBL" id="CAG7654463.1"/>
    </source>
</evidence>
<organism evidence="1 2">
    <name type="scientific">Actinacidiphila bryophytorum</name>
    <dbReference type="NCBI Taxonomy" id="1436133"/>
    <lineage>
        <taxon>Bacteria</taxon>
        <taxon>Bacillati</taxon>
        <taxon>Actinomycetota</taxon>
        <taxon>Actinomycetes</taxon>
        <taxon>Kitasatosporales</taxon>
        <taxon>Streptomycetaceae</taxon>
        <taxon>Actinacidiphila</taxon>
    </lineage>
</organism>
<evidence type="ECO:0000313" key="2">
    <source>
        <dbReference type="Proteomes" id="UP001153328"/>
    </source>
</evidence>